<evidence type="ECO:0000313" key="1">
    <source>
        <dbReference type="EMBL" id="KAJ6795577.1"/>
    </source>
</evidence>
<dbReference type="AlphaFoldDB" id="A0AAX6DUR8"/>
<accession>A0AAX6DUR8</accession>
<gene>
    <name evidence="1" type="ORF">M6B38_225420</name>
</gene>
<protein>
    <recommendedName>
        <fullName evidence="3">Secreted protein</fullName>
    </recommendedName>
</protein>
<dbReference type="EMBL" id="JANAVB010041816">
    <property type="protein sequence ID" value="KAJ6795577.1"/>
    <property type="molecule type" value="Genomic_DNA"/>
</dbReference>
<proteinExistence type="predicted"/>
<evidence type="ECO:0000313" key="2">
    <source>
        <dbReference type="Proteomes" id="UP001140949"/>
    </source>
</evidence>
<keyword evidence="2" id="KW-1185">Reference proteome</keyword>
<name>A0AAX6DUR8_IRIPA</name>
<evidence type="ECO:0008006" key="3">
    <source>
        <dbReference type="Google" id="ProtNLM"/>
    </source>
</evidence>
<organism evidence="1 2">
    <name type="scientific">Iris pallida</name>
    <name type="common">Sweet iris</name>
    <dbReference type="NCBI Taxonomy" id="29817"/>
    <lineage>
        <taxon>Eukaryota</taxon>
        <taxon>Viridiplantae</taxon>
        <taxon>Streptophyta</taxon>
        <taxon>Embryophyta</taxon>
        <taxon>Tracheophyta</taxon>
        <taxon>Spermatophyta</taxon>
        <taxon>Magnoliopsida</taxon>
        <taxon>Liliopsida</taxon>
        <taxon>Asparagales</taxon>
        <taxon>Iridaceae</taxon>
        <taxon>Iridoideae</taxon>
        <taxon>Irideae</taxon>
        <taxon>Iris</taxon>
    </lineage>
</organism>
<reference evidence="1" key="2">
    <citation type="submission" date="2023-04" db="EMBL/GenBank/DDBJ databases">
        <authorList>
            <person name="Bruccoleri R.E."/>
            <person name="Oakeley E.J."/>
            <person name="Faust A.-M."/>
            <person name="Dessus-Babus S."/>
            <person name="Altorfer M."/>
            <person name="Burckhardt D."/>
            <person name="Oertli M."/>
            <person name="Naumann U."/>
            <person name="Petersen F."/>
            <person name="Wong J."/>
        </authorList>
    </citation>
    <scope>NUCLEOTIDE SEQUENCE</scope>
    <source>
        <strain evidence="1">GSM-AAB239-AS_SAM_17_03QT</strain>
        <tissue evidence="1">Leaf</tissue>
    </source>
</reference>
<comment type="caution">
    <text evidence="1">The sequence shown here is derived from an EMBL/GenBank/DDBJ whole genome shotgun (WGS) entry which is preliminary data.</text>
</comment>
<reference evidence="1" key="1">
    <citation type="journal article" date="2023" name="GigaByte">
        <title>Genome assembly of the bearded iris, Iris pallida Lam.</title>
        <authorList>
            <person name="Bruccoleri R.E."/>
            <person name="Oakeley E.J."/>
            <person name="Faust A.M.E."/>
            <person name="Altorfer M."/>
            <person name="Dessus-Babus S."/>
            <person name="Burckhardt D."/>
            <person name="Oertli M."/>
            <person name="Naumann U."/>
            <person name="Petersen F."/>
            <person name="Wong J."/>
        </authorList>
    </citation>
    <scope>NUCLEOTIDE SEQUENCE</scope>
    <source>
        <strain evidence="1">GSM-AAB239-AS_SAM_17_03QT</strain>
    </source>
</reference>
<sequence>MVVPVALGVLMVRSKCQESYHFRSLDWHPTSSRVRFGPPIVCTSSSLLAHCCKLQKIGFIFYRWIILISVSSSPVVMHLGGNPNCESRVSLVTHFRFRVFFPSSCMCEHVRGYICCR</sequence>
<dbReference type="Proteomes" id="UP001140949">
    <property type="component" value="Unassembled WGS sequence"/>
</dbReference>